<name>A0A1H3NK15_9BACT</name>
<dbReference type="EMBL" id="FNOV01000017">
    <property type="protein sequence ID" value="SDY89020.1"/>
    <property type="molecule type" value="Genomic_DNA"/>
</dbReference>
<gene>
    <name evidence="2" type="ORF">SAMN04488069_11737</name>
</gene>
<reference evidence="3" key="1">
    <citation type="submission" date="2016-10" db="EMBL/GenBank/DDBJ databases">
        <authorList>
            <person name="Varghese N."/>
            <person name="Submissions S."/>
        </authorList>
    </citation>
    <scope>NUCLEOTIDE SEQUENCE [LARGE SCALE GENOMIC DNA]</scope>
    <source>
        <strain evidence="3">CGMCC 1.8975</strain>
    </source>
</reference>
<dbReference type="AlphaFoldDB" id="A0A1H3NK15"/>
<feature type="signal peptide" evidence="1">
    <location>
        <begin position="1"/>
        <end position="22"/>
    </location>
</feature>
<dbReference type="Proteomes" id="UP000199249">
    <property type="component" value="Unassembled WGS sequence"/>
</dbReference>
<sequence>MKYFFRLLLAGLLIGTAGPAARACDICGCFMGITPYDNQSGFSLMHRYRIYNGYRALGQSPDFRPDGARIFFPTQLNSDDGYAHSHRGDPTDFEAFRVVELRGKYFLSQRVELNAFVPYVLNTSQINGSQLNVSGVGDVTLFAGYHLIRAIETAGVQSRLIVGGGLKLPTGEYDRQTAQGRRYPLLNQVGTGTTDGFVYANYIGSYRGAGLSVNTSYRRTAENLFRNGLAPSTATFASLFYRVPLGENWQLYPSAQFFYEKTKGEMLEGQLTGEHAMNNALLGPGLDVYYRNFSLSTSVQLPVYTATTDHPASAGRLVVSVGYSFGQTKYLLHKRPAAEN</sequence>
<proteinExistence type="predicted"/>
<evidence type="ECO:0000256" key="1">
    <source>
        <dbReference type="SAM" id="SignalP"/>
    </source>
</evidence>
<dbReference type="OrthoDB" id="1405967at2"/>
<feature type="chain" id="PRO_5011748036" description="MetA-pathway of phenol degradation" evidence="1">
    <location>
        <begin position="23"/>
        <end position="340"/>
    </location>
</feature>
<dbReference type="RefSeq" id="WP_092743412.1">
    <property type="nucleotide sequence ID" value="NZ_FNOV01000017.1"/>
</dbReference>
<keyword evidence="3" id="KW-1185">Reference proteome</keyword>
<evidence type="ECO:0008006" key="4">
    <source>
        <dbReference type="Google" id="ProtNLM"/>
    </source>
</evidence>
<organism evidence="2 3">
    <name type="scientific">Hymenobacter psychrophilus</name>
    <dbReference type="NCBI Taxonomy" id="651662"/>
    <lineage>
        <taxon>Bacteria</taxon>
        <taxon>Pseudomonadati</taxon>
        <taxon>Bacteroidota</taxon>
        <taxon>Cytophagia</taxon>
        <taxon>Cytophagales</taxon>
        <taxon>Hymenobacteraceae</taxon>
        <taxon>Hymenobacter</taxon>
    </lineage>
</organism>
<evidence type="ECO:0000313" key="3">
    <source>
        <dbReference type="Proteomes" id="UP000199249"/>
    </source>
</evidence>
<protein>
    <recommendedName>
        <fullName evidence="4">MetA-pathway of phenol degradation</fullName>
    </recommendedName>
</protein>
<evidence type="ECO:0000313" key="2">
    <source>
        <dbReference type="EMBL" id="SDY89020.1"/>
    </source>
</evidence>
<accession>A0A1H3NK15</accession>
<keyword evidence="1" id="KW-0732">Signal</keyword>
<dbReference type="STRING" id="651662.SAMN04488069_11737"/>